<protein>
    <submittedName>
        <fullName evidence="1">Uncharacterized protein</fullName>
    </submittedName>
</protein>
<accession>A0A3S5CUR4</accession>
<proteinExistence type="predicted"/>
<comment type="caution">
    <text evidence="1">The sequence shown here is derived from an EMBL/GenBank/DDBJ whole genome shotgun (WGS) entry which is preliminary data.</text>
</comment>
<dbReference type="Proteomes" id="UP000784294">
    <property type="component" value="Unassembled WGS sequence"/>
</dbReference>
<reference evidence="1" key="1">
    <citation type="submission" date="2018-11" db="EMBL/GenBank/DDBJ databases">
        <authorList>
            <consortium name="Pathogen Informatics"/>
        </authorList>
    </citation>
    <scope>NUCLEOTIDE SEQUENCE</scope>
</reference>
<dbReference type="EMBL" id="CAAALY010259959">
    <property type="protein sequence ID" value="VEL39061.1"/>
    <property type="molecule type" value="Genomic_DNA"/>
</dbReference>
<organism evidence="1 2">
    <name type="scientific">Protopolystoma xenopodis</name>
    <dbReference type="NCBI Taxonomy" id="117903"/>
    <lineage>
        <taxon>Eukaryota</taxon>
        <taxon>Metazoa</taxon>
        <taxon>Spiralia</taxon>
        <taxon>Lophotrochozoa</taxon>
        <taxon>Platyhelminthes</taxon>
        <taxon>Monogenea</taxon>
        <taxon>Polyopisthocotylea</taxon>
        <taxon>Polystomatidea</taxon>
        <taxon>Polystomatidae</taxon>
        <taxon>Protopolystoma</taxon>
    </lineage>
</organism>
<name>A0A3S5CUR4_9PLAT</name>
<sequence length="189" mass="20886">MGSQLAFYSLCQSVSHQRLVAVLVSSEGSTVAQPAPSHEKSGLVRRRCLDTTTLVARHHPSLQDWRQLGRSDLANQFHSNRNSLLGPPVWRYHIMVHPGDGISKGWTTWPIAWKGSALPECIPLVWSAPSGLSSTSLFSSLVLPSIHAVGRQLVGATLFAILMLEHHQSRLDDNIERDDVVKQACFPHK</sequence>
<gene>
    <name evidence="1" type="ORF">PXEA_LOCUS32501</name>
</gene>
<dbReference type="AlphaFoldDB" id="A0A3S5CUR4"/>
<evidence type="ECO:0000313" key="1">
    <source>
        <dbReference type="EMBL" id="VEL39061.1"/>
    </source>
</evidence>
<keyword evidence="2" id="KW-1185">Reference proteome</keyword>
<evidence type="ECO:0000313" key="2">
    <source>
        <dbReference type="Proteomes" id="UP000784294"/>
    </source>
</evidence>